<dbReference type="GO" id="GO:0000976">
    <property type="term" value="F:transcription cis-regulatory region binding"/>
    <property type="evidence" value="ECO:0007669"/>
    <property type="project" value="TreeGrafter"/>
</dbReference>
<organism evidence="5 8">
    <name type="scientific">Pseudoduganella albidiflava</name>
    <dbReference type="NCBI Taxonomy" id="321983"/>
    <lineage>
        <taxon>Bacteria</taxon>
        <taxon>Pseudomonadati</taxon>
        <taxon>Pseudomonadota</taxon>
        <taxon>Betaproteobacteria</taxon>
        <taxon>Burkholderiales</taxon>
        <taxon>Oxalobacteraceae</taxon>
        <taxon>Telluria group</taxon>
        <taxon>Pseudoduganella</taxon>
    </lineage>
</organism>
<dbReference type="Proteomes" id="UP000292307">
    <property type="component" value="Chromosome"/>
</dbReference>
<evidence type="ECO:0000313" key="6">
    <source>
        <dbReference type="EMBL" id="QBI00908.1"/>
    </source>
</evidence>
<keyword evidence="7" id="KW-1185">Reference proteome</keyword>
<dbReference type="Gene3D" id="1.10.260.40">
    <property type="entry name" value="lambda repressor-like DNA-binding domains"/>
    <property type="match status" value="1"/>
</dbReference>
<feature type="domain" description="HTH lacI-type" evidence="4">
    <location>
        <begin position="5"/>
        <end position="59"/>
    </location>
</feature>
<dbReference type="GO" id="GO:0003700">
    <property type="term" value="F:DNA-binding transcription factor activity"/>
    <property type="evidence" value="ECO:0007669"/>
    <property type="project" value="TreeGrafter"/>
</dbReference>
<dbReference type="PANTHER" id="PTHR30146">
    <property type="entry name" value="LACI-RELATED TRANSCRIPTIONAL REPRESSOR"/>
    <property type="match status" value="1"/>
</dbReference>
<dbReference type="Proteomes" id="UP000628442">
    <property type="component" value="Unassembled WGS sequence"/>
</dbReference>
<dbReference type="EMBL" id="CP036401">
    <property type="protein sequence ID" value="QBI00908.1"/>
    <property type="molecule type" value="Genomic_DNA"/>
</dbReference>
<accession>A0A411WWA6</accession>
<keyword evidence="2" id="KW-0238">DNA-binding</keyword>
<evidence type="ECO:0000313" key="8">
    <source>
        <dbReference type="Proteomes" id="UP000628442"/>
    </source>
</evidence>
<sequence length="356" mass="37561">MRKTSKLSEVAKIAGVSPITASRAIRGVGYVSESARARIMEAAAQLNYTPDMLARRMRGDKSNLIGVFVNNYGSLVLHEVTREISAEARARGYDILLFNAERFDSPARAGTVDMLSKLCDGLLLVMPNGADGYLDVLEQHRMPCVLVHYDARAVRLPVVALENRNGARMAVEHLLALGHRRIAFIAGTAGTGQSAEREKGYKDALRAAGIRVDPALVVGGAFNQAAGNAAAQQLLALKRPPTAIFAANDEMAYGAIDAIHSRGLKVPADISVIGFDDIPLSSHVFPPLTTMRQPLAELAARAVGDVVTLAQGGTVPPDRTAFPMELVIRQSTGPVAAGNAASVADSSNDSAADSAA</sequence>
<dbReference type="Pfam" id="PF00356">
    <property type="entry name" value="LacI"/>
    <property type="match status" value="1"/>
</dbReference>
<dbReference type="SUPFAM" id="SSF47413">
    <property type="entry name" value="lambda repressor-like DNA-binding domains"/>
    <property type="match status" value="1"/>
</dbReference>
<reference evidence="5" key="1">
    <citation type="journal article" date="2014" name="Int. J. Syst. Evol. Microbiol.">
        <title>Complete genome sequence of Corynebacterium casei LMG S-19264T (=DSM 44701T), isolated from a smear-ripened cheese.</title>
        <authorList>
            <consortium name="US DOE Joint Genome Institute (JGI-PGF)"/>
            <person name="Walter F."/>
            <person name="Albersmeier A."/>
            <person name="Kalinowski J."/>
            <person name="Ruckert C."/>
        </authorList>
    </citation>
    <scope>NUCLEOTIDE SEQUENCE</scope>
    <source>
        <strain evidence="5">KCTC 12343</strain>
    </source>
</reference>
<dbReference type="Gene3D" id="3.40.50.2300">
    <property type="match status" value="2"/>
</dbReference>
<evidence type="ECO:0000256" key="1">
    <source>
        <dbReference type="ARBA" id="ARBA00023015"/>
    </source>
</evidence>
<dbReference type="Pfam" id="PF13377">
    <property type="entry name" value="Peripla_BP_3"/>
    <property type="match status" value="1"/>
</dbReference>
<keyword evidence="1" id="KW-0805">Transcription regulation</keyword>
<evidence type="ECO:0000313" key="5">
    <source>
        <dbReference type="EMBL" id="GGY60547.1"/>
    </source>
</evidence>
<dbReference type="SMART" id="SM00354">
    <property type="entry name" value="HTH_LACI"/>
    <property type="match status" value="1"/>
</dbReference>
<name>A0A411WWA6_9BURK</name>
<dbReference type="InterPro" id="IPR000843">
    <property type="entry name" value="HTH_LacI"/>
</dbReference>
<protein>
    <submittedName>
        <fullName evidence="5">LacI family transcriptional regulator</fullName>
    </submittedName>
</protein>
<gene>
    <name evidence="6" type="ORF">EYF70_08635</name>
    <name evidence="5" type="ORF">GCM10007387_48900</name>
</gene>
<keyword evidence="3" id="KW-0804">Transcription</keyword>
<dbReference type="RefSeq" id="WP_131145036.1">
    <property type="nucleotide sequence ID" value="NZ_BMWV01000014.1"/>
</dbReference>
<dbReference type="InterPro" id="IPR028082">
    <property type="entry name" value="Peripla_BP_I"/>
</dbReference>
<dbReference type="OrthoDB" id="9805642at2"/>
<dbReference type="CDD" id="cd06267">
    <property type="entry name" value="PBP1_LacI_sugar_binding-like"/>
    <property type="match status" value="1"/>
</dbReference>
<dbReference type="InterPro" id="IPR010982">
    <property type="entry name" value="Lambda_DNA-bd_dom_sf"/>
</dbReference>
<dbReference type="PROSITE" id="PS50932">
    <property type="entry name" value="HTH_LACI_2"/>
    <property type="match status" value="1"/>
</dbReference>
<reference evidence="6 7" key="2">
    <citation type="submission" date="2019-02" db="EMBL/GenBank/DDBJ databases">
        <title>Draft Genome Sequences of Six Type Strains of the Genus Massilia.</title>
        <authorList>
            <person name="Miess H."/>
            <person name="Frediansyhah A."/>
            <person name="Gross H."/>
        </authorList>
    </citation>
    <scope>NUCLEOTIDE SEQUENCE [LARGE SCALE GENOMIC DNA]</scope>
    <source>
        <strain evidence="6 7">DSM 17472</strain>
    </source>
</reference>
<proteinExistence type="predicted"/>
<evidence type="ECO:0000256" key="3">
    <source>
        <dbReference type="ARBA" id="ARBA00023163"/>
    </source>
</evidence>
<dbReference type="PANTHER" id="PTHR30146:SF109">
    <property type="entry name" value="HTH-TYPE TRANSCRIPTIONAL REGULATOR GALS"/>
    <property type="match status" value="1"/>
</dbReference>
<dbReference type="AlphaFoldDB" id="A0A411WWA6"/>
<dbReference type="CDD" id="cd01392">
    <property type="entry name" value="HTH_LacI"/>
    <property type="match status" value="1"/>
</dbReference>
<evidence type="ECO:0000259" key="4">
    <source>
        <dbReference type="PROSITE" id="PS50932"/>
    </source>
</evidence>
<dbReference type="SUPFAM" id="SSF53822">
    <property type="entry name" value="Periplasmic binding protein-like I"/>
    <property type="match status" value="1"/>
</dbReference>
<dbReference type="InterPro" id="IPR046335">
    <property type="entry name" value="LacI/GalR-like_sensor"/>
</dbReference>
<reference evidence="5" key="3">
    <citation type="submission" date="2022-12" db="EMBL/GenBank/DDBJ databases">
        <authorList>
            <person name="Sun Q."/>
            <person name="Kim S."/>
        </authorList>
    </citation>
    <scope>NUCLEOTIDE SEQUENCE</scope>
    <source>
        <strain evidence="5">KCTC 12343</strain>
    </source>
</reference>
<evidence type="ECO:0000256" key="2">
    <source>
        <dbReference type="ARBA" id="ARBA00023125"/>
    </source>
</evidence>
<dbReference type="EMBL" id="BMWV01000014">
    <property type="protein sequence ID" value="GGY60547.1"/>
    <property type="molecule type" value="Genomic_DNA"/>
</dbReference>
<evidence type="ECO:0000313" key="7">
    <source>
        <dbReference type="Proteomes" id="UP000292307"/>
    </source>
</evidence>
<dbReference type="PROSITE" id="PS00356">
    <property type="entry name" value="HTH_LACI_1"/>
    <property type="match status" value="1"/>
</dbReference>